<accession>A0A4V6MD75</accession>
<dbReference type="Gene3D" id="1.10.10.10">
    <property type="entry name" value="Winged helix-like DNA-binding domain superfamily/Winged helix DNA-binding domain"/>
    <property type="match status" value="1"/>
</dbReference>
<keyword evidence="2" id="KW-0597">Phosphoprotein</keyword>
<dbReference type="SMART" id="SM00862">
    <property type="entry name" value="Trans_reg_C"/>
    <property type="match status" value="1"/>
</dbReference>
<proteinExistence type="predicted"/>
<evidence type="ECO:0000259" key="5">
    <source>
        <dbReference type="PROSITE" id="PS51755"/>
    </source>
</evidence>
<dbReference type="PANTHER" id="PTHR48111:SF50">
    <property type="entry name" value="KDP OPERON TRANSCRIPTIONAL REGULATORY PROTEIN KDPE"/>
    <property type="match status" value="1"/>
</dbReference>
<evidence type="ECO:0000313" key="7">
    <source>
        <dbReference type="Proteomes" id="UP000291832"/>
    </source>
</evidence>
<feature type="domain" description="OmpR/PhoB-type" evidence="5">
    <location>
        <begin position="128"/>
        <end position="231"/>
    </location>
</feature>
<dbReference type="Pfam" id="PF00486">
    <property type="entry name" value="Trans_reg_C"/>
    <property type="match status" value="1"/>
</dbReference>
<dbReference type="RefSeq" id="WP_130453404.1">
    <property type="nucleotide sequence ID" value="NZ_QYAG01000001.1"/>
</dbReference>
<dbReference type="PANTHER" id="PTHR48111">
    <property type="entry name" value="REGULATOR OF RPOS"/>
    <property type="match status" value="1"/>
</dbReference>
<feature type="domain" description="Response regulatory" evidence="4">
    <location>
        <begin position="2"/>
        <end position="115"/>
    </location>
</feature>
<dbReference type="InterPro" id="IPR001789">
    <property type="entry name" value="Sig_transdc_resp-reg_receiver"/>
</dbReference>
<gene>
    <name evidence="6" type="ORF">EV139_1223</name>
</gene>
<dbReference type="GO" id="GO:0000156">
    <property type="term" value="F:phosphorelay response regulator activity"/>
    <property type="evidence" value="ECO:0007669"/>
    <property type="project" value="TreeGrafter"/>
</dbReference>
<dbReference type="InterPro" id="IPR011006">
    <property type="entry name" value="CheY-like_superfamily"/>
</dbReference>
<evidence type="ECO:0000256" key="1">
    <source>
        <dbReference type="ARBA" id="ARBA00023125"/>
    </source>
</evidence>
<protein>
    <submittedName>
        <fullName evidence="6">Two-component system KDP operon response regulator KdpE</fullName>
    </submittedName>
</protein>
<organism evidence="6 7">
    <name type="scientific">Leucobacter luti</name>
    <dbReference type="NCBI Taxonomy" id="340320"/>
    <lineage>
        <taxon>Bacteria</taxon>
        <taxon>Bacillati</taxon>
        <taxon>Actinomycetota</taxon>
        <taxon>Actinomycetes</taxon>
        <taxon>Micrococcales</taxon>
        <taxon>Microbacteriaceae</taxon>
        <taxon>Leucobacter</taxon>
    </lineage>
</organism>
<dbReference type="EMBL" id="SHKI01000003">
    <property type="protein sequence ID" value="RZT67089.1"/>
    <property type="molecule type" value="Genomic_DNA"/>
</dbReference>
<dbReference type="AlphaFoldDB" id="A0A4V6MD75"/>
<feature type="modified residue" description="4-aspartylphosphate" evidence="2">
    <location>
        <position position="51"/>
    </location>
</feature>
<name>A0A4V6MD75_9MICO</name>
<keyword evidence="1 3" id="KW-0238">DNA-binding</keyword>
<dbReference type="SUPFAM" id="SSF52172">
    <property type="entry name" value="CheY-like"/>
    <property type="match status" value="1"/>
</dbReference>
<evidence type="ECO:0000313" key="6">
    <source>
        <dbReference type="EMBL" id="RZT67089.1"/>
    </source>
</evidence>
<dbReference type="PROSITE" id="PS51755">
    <property type="entry name" value="OMPR_PHOB"/>
    <property type="match status" value="1"/>
</dbReference>
<evidence type="ECO:0000256" key="3">
    <source>
        <dbReference type="PROSITE-ProRule" id="PRU01091"/>
    </source>
</evidence>
<feature type="DNA-binding region" description="OmpR/PhoB-type" evidence="3">
    <location>
        <begin position="128"/>
        <end position="231"/>
    </location>
</feature>
<dbReference type="GO" id="GO:0006355">
    <property type="term" value="P:regulation of DNA-templated transcription"/>
    <property type="evidence" value="ECO:0007669"/>
    <property type="project" value="InterPro"/>
</dbReference>
<comment type="caution">
    <text evidence="6">The sequence shown here is derived from an EMBL/GenBank/DDBJ whole genome shotgun (WGS) entry which is preliminary data.</text>
</comment>
<dbReference type="InterPro" id="IPR036388">
    <property type="entry name" value="WH-like_DNA-bd_sf"/>
</dbReference>
<dbReference type="Gene3D" id="3.40.50.2300">
    <property type="match status" value="1"/>
</dbReference>
<dbReference type="Pfam" id="PF00072">
    <property type="entry name" value="Response_reg"/>
    <property type="match status" value="1"/>
</dbReference>
<dbReference type="SMART" id="SM00448">
    <property type="entry name" value="REC"/>
    <property type="match status" value="1"/>
</dbReference>
<keyword evidence="7" id="KW-1185">Reference proteome</keyword>
<evidence type="ECO:0000259" key="4">
    <source>
        <dbReference type="PROSITE" id="PS50110"/>
    </source>
</evidence>
<dbReference type="InterPro" id="IPR016032">
    <property type="entry name" value="Sig_transdc_resp-reg_C-effctor"/>
</dbReference>
<dbReference type="GO" id="GO:0000976">
    <property type="term" value="F:transcription cis-regulatory region binding"/>
    <property type="evidence" value="ECO:0007669"/>
    <property type="project" value="TreeGrafter"/>
</dbReference>
<dbReference type="InterPro" id="IPR001867">
    <property type="entry name" value="OmpR/PhoB-type_DNA-bd"/>
</dbReference>
<dbReference type="GO" id="GO:0032993">
    <property type="term" value="C:protein-DNA complex"/>
    <property type="evidence" value="ECO:0007669"/>
    <property type="project" value="TreeGrafter"/>
</dbReference>
<evidence type="ECO:0000256" key="2">
    <source>
        <dbReference type="PROSITE-ProRule" id="PRU00169"/>
    </source>
</evidence>
<reference evidence="6 7" key="1">
    <citation type="journal article" date="2015" name="Stand. Genomic Sci.">
        <title>Genomic Encyclopedia of Bacterial and Archaeal Type Strains, Phase III: the genomes of soil and plant-associated and newly described type strains.</title>
        <authorList>
            <person name="Whitman W.B."/>
            <person name="Woyke T."/>
            <person name="Klenk H.P."/>
            <person name="Zhou Y."/>
            <person name="Lilburn T.G."/>
            <person name="Beck B.J."/>
            <person name="De Vos P."/>
            <person name="Vandamme P."/>
            <person name="Eisen J.A."/>
            <person name="Garrity G."/>
            <person name="Hugenholtz P."/>
            <person name="Kyrpides N.C."/>
        </authorList>
    </citation>
    <scope>NUCLEOTIDE SEQUENCE [LARGE SCALE GENOMIC DNA]</scope>
    <source>
        <strain evidence="6 7">RF6</strain>
    </source>
</reference>
<sequence length="238" mass="26075">MKILIADDDPQLLRALRITLTSQGYEILTAIDGATAITAAITHHPELLVLDLGMPNLDGVEVIHAVRGWSQAPILVVSGRAGTADKVEALDAGADDYLTKPFSVEELLARVRALTRRLPRGVAEAVPELTVALGEVTIDLAARSVVDTAHGGRRQIRLTPTEWQMIDLLIRNAGRLVTRQTLLTHIWGTDHVTDTGYLRLYISQLRKKLERDASAPRFLITEPGMGYRLELDAPQPAT</sequence>
<dbReference type="GO" id="GO:0005829">
    <property type="term" value="C:cytosol"/>
    <property type="evidence" value="ECO:0007669"/>
    <property type="project" value="TreeGrafter"/>
</dbReference>
<dbReference type="OrthoDB" id="4153060at2"/>
<dbReference type="InterPro" id="IPR039420">
    <property type="entry name" value="WalR-like"/>
</dbReference>
<dbReference type="PROSITE" id="PS50110">
    <property type="entry name" value="RESPONSE_REGULATORY"/>
    <property type="match status" value="1"/>
</dbReference>
<dbReference type="CDD" id="cd00383">
    <property type="entry name" value="trans_reg_C"/>
    <property type="match status" value="1"/>
</dbReference>
<dbReference type="SUPFAM" id="SSF46894">
    <property type="entry name" value="C-terminal effector domain of the bipartite response regulators"/>
    <property type="match status" value="1"/>
</dbReference>
<dbReference type="Gene3D" id="6.10.250.690">
    <property type="match status" value="1"/>
</dbReference>
<dbReference type="Proteomes" id="UP000291832">
    <property type="component" value="Unassembled WGS sequence"/>
</dbReference>